<gene>
    <name evidence="2" type="ORF">GFP_L5_0020</name>
</gene>
<dbReference type="GO" id="GO:0004725">
    <property type="term" value="F:protein tyrosine phosphatase activity"/>
    <property type="evidence" value="ECO:0007669"/>
    <property type="project" value="InterPro"/>
</dbReference>
<dbReference type="AlphaFoldDB" id="B7S8M9"/>
<accession>B7S8M9</accession>
<dbReference type="EMBL" id="EF710649">
    <property type="protein sequence ID" value="ACE75254.1"/>
    <property type="molecule type" value="Genomic_DNA"/>
</dbReference>
<proteinExistence type="predicted"/>
<evidence type="ECO:0000313" key="2">
    <source>
        <dbReference type="EMBL" id="ACE75254.1"/>
    </source>
</evidence>
<dbReference type="InterPro" id="IPR029021">
    <property type="entry name" value="Prot-tyrosine_phosphatase-like"/>
</dbReference>
<organism evidence="2">
    <name type="scientific">Glyptapanteles flavicoxis</name>
    <dbReference type="NCBI Taxonomy" id="463051"/>
    <lineage>
        <taxon>Eukaryota</taxon>
        <taxon>Metazoa</taxon>
        <taxon>Ecdysozoa</taxon>
        <taxon>Arthropoda</taxon>
        <taxon>Hexapoda</taxon>
        <taxon>Insecta</taxon>
        <taxon>Pterygota</taxon>
        <taxon>Neoptera</taxon>
        <taxon>Endopterygota</taxon>
        <taxon>Hymenoptera</taxon>
        <taxon>Apocrita</taxon>
        <taxon>Ichneumonoidea</taxon>
        <taxon>Braconidae</taxon>
        <taxon>Microgastrinae</taxon>
        <taxon>Glyptapanteles</taxon>
    </lineage>
</organism>
<dbReference type="Gene3D" id="3.90.190.10">
    <property type="entry name" value="Protein tyrosine phosphatase superfamily"/>
    <property type="match status" value="1"/>
</dbReference>
<dbReference type="SMART" id="SM00404">
    <property type="entry name" value="PTPc_motif"/>
    <property type="match status" value="1"/>
</dbReference>
<name>B7S8M9_9HYME</name>
<dbReference type="InterPro" id="IPR003595">
    <property type="entry name" value="Tyr_Pase_cat"/>
</dbReference>
<dbReference type="Pfam" id="PF00102">
    <property type="entry name" value="Y_phosphatase"/>
    <property type="match status" value="1"/>
</dbReference>
<dbReference type="InterPro" id="IPR000242">
    <property type="entry name" value="PTP_cat"/>
</dbReference>
<dbReference type="PROSITE" id="PS50055">
    <property type="entry name" value="TYR_PHOSPHATASE_PTP"/>
    <property type="match status" value="1"/>
</dbReference>
<feature type="domain" description="Tyrosine-protein phosphatase" evidence="1">
    <location>
        <begin position="1"/>
        <end position="230"/>
    </location>
</feature>
<evidence type="ECO:0000259" key="1">
    <source>
        <dbReference type="PROSITE" id="PS50055"/>
    </source>
</evidence>
<reference evidence="2" key="1">
    <citation type="submission" date="2007-06" db="EMBL/GenBank/DDBJ databases">
        <title>Bracovirus Evolution: Comparative Genomics of Multiple Viral and Proviral Genomes.</title>
        <authorList>
            <person name="Desjardins C.A."/>
            <person name="Gundersen-Rindal D.E."/>
            <person name="Hostetler J.B."/>
            <person name="Tallon L.J."/>
            <person name="Utterback T.R."/>
            <person name="Fuester R.W."/>
            <person name="Schatz M.C."/>
            <person name="Pedroni M.J."/>
            <person name="Fadrosh D.W."/>
            <person name="Haas B.J."/>
            <person name="Toms B.S."/>
            <person name="Chen D."/>
            <person name="Nene V."/>
        </authorList>
    </citation>
    <scope>NUCLEOTIDE SEQUENCE</scope>
</reference>
<sequence length="297" mass="34199">MSTESIQDFRKRIDDVNFWEIMESEHWLVNCMSFENKHLPEEMVRKGNRKSIIGNIGFDIFSTNYVDGFNIKRKFMIVNNSGSEVDSYNFWTSIWESGCKVILEITIENMMERKSRKITHFQYHGCLDDTASVGCTQLIFFLKMVNKKQGSYLVTRTEGPGSTCGSIVIHSIGCFERAVSICVLDICLDQLMNTNSVSVPNVILNIKSQVSFESFSLDEYRFINKTLLRSMRVLNLKNNTSMDSYFKSVSFKGRMKKHCVALNQRMLFKYSVVDVGLVLLVIDDACRGEYICNRNLT</sequence>
<dbReference type="SUPFAM" id="SSF52799">
    <property type="entry name" value="(Phosphotyrosine protein) phosphatases II"/>
    <property type="match status" value="1"/>
</dbReference>
<protein>
    <submittedName>
        <fullName evidence="2">Protein tyrosine phosphatase</fullName>
    </submittedName>
</protein>